<dbReference type="GO" id="GO:0046872">
    <property type="term" value="F:metal ion binding"/>
    <property type="evidence" value="ECO:0007669"/>
    <property type="project" value="UniProtKB-KW"/>
</dbReference>
<gene>
    <name evidence="11" type="primary">rraA</name>
    <name evidence="11" type="ORF">PH603_04160</name>
</gene>
<evidence type="ECO:0000256" key="10">
    <source>
        <dbReference type="RuleBase" id="RU004338"/>
    </source>
</evidence>
<evidence type="ECO:0000256" key="1">
    <source>
        <dbReference type="ARBA" id="ARBA00001342"/>
    </source>
</evidence>
<proteinExistence type="inferred from homology"/>
<comment type="catalytic activity">
    <reaction evidence="1 10">
        <text>4-hydroxy-4-methyl-2-oxoglutarate = 2 pyruvate</text>
        <dbReference type="Rhea" id="RHEA:22748"/>
        <dbReference type="ChEBI" id="CHEBI:15361"/>
        <dbReference type="ChEBI" id="CHEBI:58276"/>
        <dbReference type="EC" id="4.1.3.17"/>
    </reaction>
</comment>
<dbReference type="InterPro" id="IPR036704">
    <property type="entry name" value="RraA/RraA-like_sf"/>
</dbReference>
<dbReference type="InterPro" id="IPR010203">
    <property type="entry name" value="RraA"/>
</dbReference>
<dbReference type="PANTHER" id="PTHR33254">
    <property type="entry name" value="4-HYDROXY-4-METHYL-2-OXOGLUTARATE ALDOLASE 3-RELATED"/>
    <property type="match status" value="1"/>
</dbReference>
<protein>
    <recommendedName>
        <fullName evidence="10">4-hydroxy-4-methyl-2-oxoglutarate aldolase</fullName>
        <shortName evidence="10">HMG aldolase</shortName>
        <ecNumber evidence="10">4.1.1.112</ecNumber>
        <ecNumber evidence="10">4.1.3.17</ecNumber>
    </recommendedName>
    <alternativeName>
        <fullName evidence="10">Oxaloacetate decarboxylase</fullName>
    </alternativeName>
</protein>
<evidence type="ECO:0000313" key="12">
    <source>
        <dbReference type="Proteomes" id="UP001217500"/>
    </source>
</evidence>
<comment type="function">
    <text evidence="7 10">Catalyzes the aldol cleavage of 4-hydroxy-4-methyl-2-oxoglutarate (HMG) into 2 molecules of pyruvate. Also contains a secondary oxaloacetate (OAA) decarboxylase activity due to the common pyruvate enolate transition state formed following C-C bond cleavage in the retro-aldol and decarboxylation reactions.</text>
</comment>
<feature type="binding site" evidence="9">
    <location>
        <position position="110"/>
    </location>
    <ligand>
        <name>substrate</name>
    </ligand>
</feature>
<dbReference type="RefSeq" id="WP_289504692.1">
    <property type="nucleotide sequence ID" value="NZ_CP116805.1"/>
</dbReference>
<evidence type="ECO:0000256" key="8">
    <source>
        <dbReference type="ARBA" id="ARBA00047973"/>
    </source>
</evidence>
<evidence type="ECO:0000256" key="3">
    <source>
        <dbReference type="ARBA" id="ARBA00008621"/>
    </source>
</evidence>
<comment type="catalytic activity">
    <reaction evidence="8 10">
        <text>oxaloacetate + H(+) = pyruvate + CO2</text>
        <dbReference type="Rhea" id="RHEA:15641"/>
        <dbReference type="ChEBI" id="CHEBI:15361"/>
        <dbReference type="ChEBI" id="CHEBI:15378"/>
        <dbReference type="ChEBI" id="CHEBI:16452"/>
        <dbReference type="ChEBI" id="CHEBI:16526"/>
        <dbReference type="EC" id="4.1.1.112"/>
    </reaction>
</comment>
<comment type="cofactor">
    <cofactor evidence="2 10">
        <name>a divalent metal cation</name>
        <dbReference type="ChEBI" id="CHEBI:60240"/>
    </cofactor>
</comment>
<keyword evidence="6 10" id="KW-0456">Lyase</keyword>
<comment type="subunit">
    <text evidence="4 10">Homotrimer.</text>
</comment>
<dbReference type="Gene3D" id="3.50.30.40">
    <property type="entry name" value="Ribonuclease E inhibitor RraA/RraA-like"/>
    <property type="match status" value="1"/>
</dbReference>
<dbReference type="AlphaFoldDB" id="A0AAE9XU40"/>
<dbReference type="GO" id="GO:0051252">
    <property type="term" value="P:regulation of RNA metabolic process"/>
    <property type="evidence" value="ECO:0007669"/>
    <property type="project" value="InterPro"/>
</dbReference>
<reference evidence="11" key="1">
    <citation type="submission" date="2023-01" db="EMBL/GenBank/DDBJ databases">
        <title>The genome sequence of Kordiimonadaceae bacterium 6D33.</title>
        <authorList>
            <person name="Liu Y."/>
        </authorList>
    </citation>
    <scope>NUCLEOTIDE SEQUENCE</scope>
    <source>
        <strain evidence="11">6D33</strain>
    </source>
</reference>
<evidence type="ECO:0000256" key="4">
    <source>
        <dbReference type="ARBA" id="ARBA00011233"/>
    </source>
</evidence>
<evidence type="ECO:0000256" key="7">
    <source>
        <dbReference type="ARBA" id="ARBA00025046"/>
    </source>
</evidence>
<keyword evidence="5 9" id="KW-0479">Metal-binding</keyword>
<dbReference type="SUPFAM" id="SSF89562">
    <property type="entry name" value="RraA-like"/>
    <property type="match status" value="1"/>
</dbReference>
<dbReference type="EC" id="4.1.3.17" evidence="10"/>
<evidence type="ECO:0000256" key="2">
    <source>
        <dbReference type="ARBA" id="ARBA00001968"/>
    </source>
</evidence>
<comment type="similarity">
    <text evidence="3 10">Belongs to the class II aldolase/RraA-like family.</text>
</comment>
<evidence type="ECO:0000313" key="11">
    <source>
        <dbReference type="EMBL" id="WCL54951.1"/>
    </source>
</evidence>
<organism evidence="11 12">
    <name type="scientific">Gimibacter soli</name>
    <dbReference type="NCBI Taxonomy" id="3024400"/>
    <lineage>
        <taxon>Bacteria</taxon>
        <taxon>Pseudomonadati</taxon>
        <taxon>Pseudomonadota</taxon>
        <taxon>Alphaproteobacteria</taxon>
        <taxon>Kordiimonadales</taxon>
        <taxon>Temperatibacteraceae</taxon>
        <taxon>Gimibacter</taxon>
    </lineage>
</organism>
<evidence type="ECO:0000256" key="5">
    <source>
        <dbReference type="ARBA" id="ARBA00022723"/>
    </source>
</evidence>
<dbReference type="GO" id="GO:0008428">
    <property type="term" value="F:ribonuclease inhibitor activity"/>
    <property type="evidence" value="ECO:0007669"/>
    <property type="project" value="InterPro"/>
</dbReference>
<dbReference type="InterPro" id="IPR005493">
    <property type="entry name" value="RraA/RraA-like"/>
</dbReference>
<sequence>MAGKQQQRPLLPVPRLATADVCDAMGDAVQVVALPFSDYGGRLDFAGPVATVRTLDDNSFVKSMLETPGEDRVLVVDGGASLRSALVGGNLAGLGVKNGWAGIIVNGLVRDAHELIAADIGIKALGLYPKKSEKLGRGETGVAITMGGVIIEPGMWLTADTDGVVVTKSIPSL</sequence>
<comment type="cofactor">
    <cofactor evidence="9">
        <name>Mg(2+)</name>
        <dbReference type="ChEBI" id="CHEBI:18420"/>
    </cofactor>
</comment>
<dbReference type="Proteomes" id="UP001217500">
    <property type="component" value="Chromosome"/>
</dbReference>
<dbReference type="CDD" id="cd16841">
    <property type="entry name" value="RraA_family"/>
    <property type="match status" value="1"/>
</dbReference>
<dbReference type="KEGG" id="gso:PH603_04160"/>
<dbReference type="NCBIfam" id="NF006875">
    <property type="entry name" value="PRK09372.1"/>
    <property type="match status" value="1"/>
</dbReference>
<keyword evidence="12" id="KW-1185">Reference proteome</keyword>
<keyword evidence="9" id="KW-0460">Magnesium</keyword>
<dbReference type="EMBL" id="CP116805">
    <property type="protein sequence ID" value="WCL54951.1"/>
    <property type="molecule type" value="Genomic_DNA"/>
</dbReference>
<dbReference type="NCBIfam" id="TIGR01935">
    <property type="entry name" value="NOT-MenG"/>
    <property type="match status" value="1"/>
</dbReference>
<feature type="binding site" evidence="9">
    <location>
        <begin position="88"/>
        <end position="91"/>
    </location>
    <ligand>
        <name>substrate</name>
    </ligand>
</feature>
<dbReference type="GO" id="GO:0008948">
    <property type="term" value="F:oxaloacetate decarboxylase activity"/>
    <property type="evidence" value="ECO:0007669"/>
    <property type="project" value="UniProtKB-EC"/>
</dbReference>
<dbReference type="GO" id="GO:0047443">
    <property type="term" value="F:4-hydroxy-4-methyl-2-oxoglutarate aldolase activity"/>
    <property type="evidence" value="ECO:0007669"/>
    <property type="project" value="UniProtKB-EC"/>
</dbReference>
<feature type="binding site" evidence="9">
    <location>
        <position position="111"/>
    </location>
    <ligand>
        <name>Mg(2+)</name>
        <dbReference type="ChEBI" id="CHEBI:18420"/>
    </ligand>
</feature>
<evidence type="ECO:0000256" key="9">
    <source>
        <dbReference type="PIRSR" id="PIRSR605493-1"/>
    </source>
</evidence>
<evidence type="ECO:0000256" key="6">
    <source>
        <dbReference type="ARBA" id="ARBA00023239"/>
    </source>
</evidence>
<accession>A0AAE9XU40</accession>
<dbReference type="EC" id="4.1.1.112" evidence="10"/>
<name>A0AAE9XU40_9PROT</name>
<dbReference type="Pfam" id="PF03737">
    <property type="entry name" value="RraA-like"/>
    <property type="match status" value="1"/>
</dbReference>
<dbReference type="PANTHER" id="PTHR33254:SF4">
    <property type="entry name" value="4-HYDROXY-4-METHYL-2-OXOGLUTARATE ALDOLASE 3-RELATED"/>
    <property type="match status" value="1"/>
</dbReference>